<keyword evidence="12 15" id="KW-0648">Protein biosynthesis</keyword>
<evidence type="ECO:0000313" key="20">
    <source>
        <dbReference type="EMBL" id="SCB95475.1"/>
    </source>
</evidence>
<evidence type="ECO:0000256" key="1">
    <source>
        <dbReference type="ARBA" id="ARBA00004496"/>
    </source>
</evidence>
<dbReference type="InterPro" id="IPR045060">
    <property type="entry name" value="Phe-tRNA-ligase_IIc_bsu"/>
</dbReference>
<dbReference type="Pfam" id="PF03484">
    <property type="entry name" value="B5"/>
    <property type="match status" value="1"/>
</dbReference>
<protein>
    <recommendedName>
        <fullName evidence="15">Phenylalanine--tRNA ligase beta subunit</fullName>
        <ecNumber evidence="15">6.1.1.20</ecNumber>
    </recommendedName>
    <alternativeName>
        <fullName evidence="15">Phenylalanyl-tRNA synthetase beta subunit</fullName>
        <shortName evidence="15">PheRS</shortName>
    </alternativeName>
</protein>
<dbReference type="PANTHER" id="PTHR10947:SF0">
    <property type="entry name" value="PHENYLALANINE--TRNA LIGASE BETA SUBUNIT"/>
    <property type="match status" value="1"/>
</dbReference>
<dbReference type="FunFam" id="3.30.930.10:FF:000022">
    <property type="entry name" value="Phenylalanine--tRNA ligase beta subunit"/>
    <property type="match status" value="1"/>
</dbReference>
<dbReference type="OrthoDB" id="9805455at2"/>
<comment type="similarity">
    <text evidence="2 15">Belongs to the phenylalanyl-tRNA synthetase beta subunit family. Type 1 subfamily.</text>
</comment>
<keyword evidence="5 16" id="KW-0820">tRNA-binding</keyword>
<dbReference type="PROSITE" id="PS50886">
    <property type="entry name" value="TRBD"/>
    <property type="match status" value="1"/>
</dbReference>
<sequence length="807" mass="88415">MKVSVNWLRDYLPIELPAAQLSEKISRTAVEVEGLYQPKGNMKKIVIAKVLSVVPHPDSDHMVITQLDAGEDEPIQVVTGAPNVAEGQMVVLAKHGSVIGDNKKIRKGKLRGEQSNGMLAALQEIGFDDKIAPKDFEDGIWVFNDVDAANLTPGEDALKVLGLDDDVLETGITPNRADLFSMNGTAWEVAAILSEEPTLPTFELNEVDEKTSDVISATAPAELASKYGVRVVKNVTVKDSPLWLQRRLWTMGIRPISNIVDITNYMLLMYGQPMHAFDLNALPAAEVHVRRAADKEQIKTLDGVEREASAEDIVIASGDEALMFAGVMGGESTEVTEQTTDIVLEGAIFDPKSIRHTARDQNLHSEASMRFERGVNVEDTFTALDHAAALVAELAGGQVTTGRVVAQDFAYDAPVVSVSVDHVNHVLGTTITSAEIATVFDRLFFDYEVNDNVFSVTVPARRWDITIAADLIEEIARLYGYDNLPTTLPTGDTTPGKLTAQQRLVRASRHALEGLGLNQAISYVLTTPEKANRFALHDGQPVQLDYPMSQDRQQTRSSLLTSLLDDVAYNKARKQTDVALYEQGRVFVSDGDLTKRPQEIEHLAGVITGNVTERTWAEKAQAADFFTMKGIVEQLLTNYGFVDDVAFVANTTREDMHPGRTADIYVGNTLIGFVGQIHPLTAKEYRINETFGFELDLSAIIALDKVEGRYETISRYPAVSRDLAILVSRNVPAAQIELAIKQAGGKNLHDIVIFDVYTGENVPSDMKSIAVGLTFVNAEQTMLDDETNQKVDHIAGALAEQFGAEIR</sequence>
<dbReference type="Gene3D" id="2.40.50.140">
    <property type="entry name" value="Nucleic acid-binding proteins"/>
    <property type="match status" value="1"/>
</dbReference>
<dbReference type="SUPFAM" id="SSF54991">
    <property type="entry name" value="Anticodon-binding domain of PheRS"/>
    <property type="match status" value="1"/>
</dbReference>
<keyword evidence="8 15" id="KW-0547">Nucleotide-binding</keyword>
<dbReference type="CDD" id="cd00769">
    <property type="entry name" value="PheRS_beta_core"/>
    <property type="match status" value="1"/>
</dbReference>
<gene>
    <name evidence="15" type="primary">pheT</name>
    <name evidence="20" type="ORF">GA0061074_10618</name>
</gene>
<dbReference type="InterPro" id="IPR009061">
    <property type="entry name" value="DNA-bd_dom_put_sf"/>
</dbReference>
<dbReference type="FunFam" id="3.50.40.10:FF:000001">
    <property type="entry name" value="Phenylalanine--tRNA ligase beta subunit"/>
    <property type="match status" value="1"/>
</dbReference>
<dbReference type="Gene3D" id="3.30.930.10">
    <property type="entry name" value="Bira Bifunctional Protein, Domain 2"/>
    <property type="match status" value="1"/>
</dbReference>
<evidence type="ECO:0000256" key="6">
    <source>
        <dbReference type="ARBA" id="ARBA00022598"/>
    </source>
</evidence>
<feature type="binding site" evidence="15">
    <location>
        <position position="473"/>
    </location>
    <ligand>
        <name>Mg(2+)</name>
        <dbReference type="ChEBI" id="CHEBI:18420"/>
        <note>shared with alpha subunit</note>
    </ligand>
</feature>
<dbReference type="GO" id="GO:0004826">
    <property type="term" value="F:phenylalanine-tRNA ligase activity"/>
    <property type="evidence" value="ECO:0007669"/>
    <property type="project" value="UniProtKB-UniRule"/>
</dbReference>
<feature type="binding site" evidence="15">
    <location>
        <position position="470"/>
    </location>
    <ligand>
        <name>Mg(2+)</name>
        <dbReference type="ChEBI" id="CHEBI:18420"/>
        <note>shared with alpha subunit</note>
    </ligand>
</feature>
<comment type="cofactor">
    <cofactor evidence="15">
        <name>Mg(2+)</name>
        <dbReference type="ChEBI" id="CHEBI:18420"/>
    </cofactor>
    <text evidence="15">Binds 2 magnesium ions per tetramer.</text>
</comment>
<evidence type="ECO:0000256" key="11">
    <source>
        <dbReference type="ARBA" id="ARBA00022884"/>
    </source>
</evidence>
<evidence type="ECO:0000256" key="10">
    <source>
        <dbReference type="ARBA" id="ARBA00022842"/>
    </source>
</evidence>
<dbReference type="SMART" id="SM00896">
    <property type="entry name" value="FDX-ACB"/>
    <property type="match status" value="1"/>
</dbReference>
<comment type="catalytic activity">
    <reaction evidence="14 15">
        <text>tRNA(Phe) + L-phenylalanine + ATP = L-phenylalanyl-tRNA(Phe) + AMP + diphosphate + H(+)</text>
        <dbReference type="Rhea" id="RHEA:19413"/>
        <dbReference type="Rhea" id="RHEA-COMP:9668"/>
        <dbReference type="Rhea" id="RHEA-COMP:9699"/>
        <dbReference type="ChEBI" id="CHEBI:15378"/>
        <dbReference type="ChEBI" id="CHEBI:30616"/>
        <dbReference type="ChEBI" id="CHEBI:33019"/>
        <dbReference type="ChEBI" id="CHEBI:58095"/>
        <dbReference type="ChEBI" id="CHEBI:78442"/>
        <dbReference type="ChEBI" id="CHEBI:78531"/>
        <dbReference type="ChEBI" id="CHEBI:456215"/>
        <dbReference type="EC" id="6.1.1.20"/>
    </reaction>
</comment>
<feature type="domain" description="B5" evidence="19">
    <location>
        <begin position="411"/>
        <end position="486"/>
    </location>
</feature>
<dbReference type="PROSITE" id="PS51447">
    <property type="entry name" value="FDX_ACB"/>
    <property type="match status" value="1"/>
</dbReference>
<dbReference type="EMBL" id="FMAO01000006">
    <property type="protein sequence ID" value="SCB95475.1"/>
    <property type="molecule type" value="Genomic_DNA"/>
</dbReference>
<dbReference type="InterPro" id="IPR012340">
    <property type="entry name" value="NA-bd_OB-fold"/>
</dbReference>
<dbReference type="InterPro" id="IPR033714">
    <property type="entry name" value="tRNA_bind_bactPheRS"/>
</dbReference>
<evidence type="ECO:0000256" key="16">
    <source>
        <dbReference type="PROSITE-ProRule" id="PRU00209"/>
    </source>
</evidence>
<keyword evidence="6 15" id="KW-0436">Ligase</keyword>
<comment type="subunit">
    <text evidence="3 15">Tetramer of two alpha and two beta subunits.</text>
</comment>
<name>A0A1C4ALK5_9LACO</name>
<keyword evidence="13 15" id="KW-0030">Aminoacyl-tRNA synthetase</keyword>
<evidence type="ECO:0000256" key="12">
    <source>
        <dbReference type="ARBA" id="ARBA00022917"/>
    </source>
</evidence>
<dbReference type="PANTHER" id="PTHR10947">
    <property type="entry name" value="PHENYLALANYL-TRNA SYNTHETASE BETA CHAIN AND LEUCINE-RICH REPEAT-CONTAINING PROTEIN 47"/>
    <property type="match status" value="1"/>
</dbReference>
<dbReference type="SUPFAM" id="SSF46955">
    <property type="entry name" value="Putative DNA-binding domain"/>
    <property type="match status" value="1"/>
</dbReference>
<dbReference type="Proteomes" id="UP000199268">
    <property type="component" value="Unassembled WGS sequence"/>
</dbReference>
<dbReference type="SMART" id="SM00874">
    <property type="entry name" value="B5"/>
    <property type="match status" value="1"/>
</dbReference>
<dbReference type="InterPro" id="IPR020825">
    <property type="entry name" value="Phe-tRNA_synthase-like_B3/B4"/>
</dbReference>
<dbReference type="FunFam" id="3.30.70.380:FF:000001">
    <property type="entry name" value="Phenylalanine--tRNA ligase beta subunit"/>
    <property type="match status" value="1"/>
</dbReference>
<feature type="binding site" evidence="15">
    <location>
        <position position="464"/>
    </location>
    <ligand>
        <name>Mg(2+)</name>
        <dbReference type="ChEBI" id="CHEBI:18420"/>
        <note>shared with alpha subunit</note>
    </ligand>
</feature>
<evidence type="ECO:0000256" key="4">
    <source>
        <dbReference type="ARBA" id="ARBA00022490"/>
    </source>
</evidence>
<feature type="binding site" evidence="15">
    <location>
        <position position="474"/>
    </location>
    <ligand>
        <name>Mg(2+)</name>
        <dbReference type="ChEBI" id="CHEBI:18420"/>
        <note>shared with alpha subunit</note>
    </ligand>
</feature>
<evidence type="ECO:0000256" key="13">
    <source>
        <dbReference type="ARBA" id="ARBA00023146"/>
    </source>
</evidence>
<dbReference type="Pfam" id="PF01588">
    <property type="entry name" value="tRNA_bind"/>
    <property type="match status" value="1"/>
</dbReference>
<accession>A0A1C4ALK5</accession>
<evidence type="ECO:0000259" key="19">
    <source>
        <dbReference type="PROSITE" id="PS51483"/>
    </source>
</evidence>
<reference evidence="21" key="1">
    <citation type="submission" date="2016-08" db="EMBL/GenBank/DDBJ databases">
        <authorList>
            <person name="Varghese N."/>
            <person name="Submissions Spin"/>
        </authorList>
    </citation>
    <scope>NUCLEOTIDE SEQUENCE [LARGE SCALE GENOMIC DNA]</scope>
    <source>
        <strain evidence="21">R-53094</strain>
    </source>
</reference>
<dbReference type="FunFam" id="3.30.56.10:FF:000002">
    <property type="entry name" value="Phenylalanine--tRNA ligase beta subunit"/>
    <property type="match status" value="1"/>
</dbReference>
<evidence type="ECO:0000256" key="5">
    <source>
        <dbReference type="ARBA" id="ARBA00022555"/>
    </source>
</evidence>
<dbReference type="GO" id="GO:0016740">
    <property type="term" value="F:transferase activity"/>
    <property type="evidence" value="ECO:0007669"/>
    <property type="project" value="UniProtKB-ARBA"/>
</dbReference>
<dbReference type="SMART" id="SM00873">
    <property type="entry name" value="B3_4"/>
    <property type="match status" value="1"/>
</dbReference>
<dbReference type="CDD" id="cd02796">
    <property type="entry name" value="tRNA_bind_bactPheRS"/>
    <property type="match status" value="1"/>
</dbReference>
<dbReference type="GO" id="GO:0000287">
    <property type="term" value="F:magnesium ion binding"/>
    <property type="evidence" value="ECO:0007669"/>
    <property type="project" value="UniProtKB-UniRule"/>
</dbReference>
<evidence type="ECO:0000256" key="14">
    <source>
        <dbReference type="ARBA" id="ARBA00049255"/>
    </source>
</evidence>
<dbReference type="InterPro" id="IPR036690">
    <property type="entry name" value="Fdx_antiC-bd_sf"/>
</dbReference>
<dbReference type="Gene3D" id="3.30.70.380">
    <property type="entry name" value="Ferrodoxin-fold anticodon-binding domain"/>
    <property type="match status" value="1"/>
</dbReference>
<dbReference type="RefSeq" id="WP_092462496.1">
    <property type="nucleotide sequence ID" value="NZ_BJEE01000001.1"/>
</dbReference>
<evidence type="ECO:0000256" key="3">
    <source>
        <dbReference type="ARBA" id="ARBA00011209"/>
    </source>
</evidence>
<evidence type="ECO:0000256" key="8">
    <source>
        <dbReference type="ARBA" id="ARBA00022741"/>
    </source>
</evidence>
<organism evidence="20 21">
    <name type="scientific">Weissella bombi</name>
    <dbReference type="NCBI Taxonomy" id="1505725"/>
    <lineage>
        <taxon>Bacteria</taxon>
        <taxon>Bacillati</taxon>
        <taxon>Bacillota</taxon>
        <taxon>Bacilli</taxon>
        <taxon>Lactobacillales</taxon>
        <taxon>Lactobacillaceae</taxon>
        <taxon>Weissella</taxon>
    </lineage>
</organism>
<keyword evidence="21" id="KW-1185">Reference proteome</keyword>
<dbReference type="Pfam" id="PF17759">
    <property type="entry name" value="tRNA_synthFbeta"/>
    <property type="match status" value="1"/>
</dbReference>
<dbReference type="InterPro" id="IPR002547">
    <property type="entry name" value="tRNA-bd_dom"/>
</dbReference>
<keyword evidence="7 15" id="KW-0479">Metal-binding</keyword>
<keyword evidence="10 15" id="KW-0460">Magnesium</keyword>
<evidence type="ECO:0000256" key="2">
    <source>
        <dbReference type="ARBA" id="ARBA00008653"/>
    </source>
</evidence>
<evidence type="ECO:0000256" key="9">
    <source>
        <dbReference type="ARBA" id="ARBA00022840"/>
    </source>
</evidence>
<dbReference type="Pfam" id="PF03147">
    <property type="entry name" value="FDX-ACB"/>
    <property type="match status" value="1"/>
</dbReference>
<dbReference type="InterPro" id="IPR005147">
    <property type="entry name" value="tRNA_synthase_B5-dom"/>
</dbReference>
<proteinExistence type="inferred from homology"/>
<feature type="domain" description="FDX-ACB" evidence="18">
    <location>
        <begin position="714"/>
        <end position="807"/>
    </location>
</feature>
<dbReference type="Gene3D" id="3.50.40.10">
    <property type="entry name" value="Phenylalanyl-trna Synthetase, Chain B, domain 3"/>
    <property type="match status" value="1"/>
</dbReference>
<dbReference type="GO" id="GO:0005524">
    <property type="term" value="F:ATP binding"/>
    <property type="evidence" value="ECO:0007669"/>
    <property type="project" value="UniProtKB-UniRule"/>
</dbReference>
<keyword evidence="9 15" id="KW-0067">ATP-binding</keyword>
<dbReference type="PROSITE" id="PS51483">
    <property type="entry name" value="B5"/>
    <property type="match status" value="1"/>
</dbReference>
<dbReference type="SUPFAM" id="SSF55681">
    <property type="entry name" value="Class II aaRS and biotin synthetases"/>
    <property type="match status" value="1"/>
</dbReference>
<evidence type="ECO:0000259" key="18">
    <source>
        <dbReference type="PROSITE" id="PS51447"/>
    </source>
</evidence>
<evidence type="ECO:0000259" key="17">
    <source>
        <dbReference type="PROSITE" id="PS50886"/>
    </source>
</evidence>
<dbReference type="AlphaFoldDB" id="A0A1C4ALK5"/>
<dbReference type="InterPro" id="IPR005146">
    <property type="entry name" value="B3/B4_tRNA-bd"/>
</dbReference>
<dbReference type="HAMAP" id="MF_00283">
    <property type="entry name" value="Phe_tRNA_synth_beta1"/>
    <property type="match status" value="1"/>
</dbReference>
<dbReference type="STRING" id="1505725.GA0061074_10618"/>
<dbReference type="InterPro" id="IPR045864">
    <property type="entry name" value="aa-tRNA-synth_II/BPL/LPL"/>
</dbReference>
<dbReference type="Gene3D" id="3.30.56.10">
    <property type="match status" value="2"/>
</dbReference>
<evidence type="ECO:0000256" key="15">
    <source>
        <dbReference type="HAMAP-Rule" id="MF_00283"/>
    </source>
</evidence>
<dbReference type="NCBIfam" id="TIGR00472">
    <property type="entry name" value="pheT_bact"/>
    <property type="match status" value="1"/>
</dbReference>
<dbReference type="Pfam" id="PF03483">
    <property type="entry name" value="B3_4"/>
    <property type="match status" value="1"/>
</dbReference>
<dbReference type="SUPFAM" id="SSF50249">
    <property type="entry name" value="Nucleic acid-binding proteins"/>
    <property type="match status" value="1"/>
</dbReference>
<evidence type="ECO:0000313" key="21">
    <source>
        <dbReference type="Proteomes" id="UP000199268"/>
    </source>
</evidence>
<dbReference type="InterPro" id="IPR004532">
    <property type="entry name" value="Phe-tRNA-ligase_IIc_bsu_bact"/>
</dbReference>
<dbReference type="GO" id="GO:0000049">
    <property type="term" value="F:tRNA binding"/>
    <property type="evidence" value="ECO:0007669"/>
    <property type="project" value="UniProtKB-UniRule"/>
</dbReference>
<dbReference type="InterPro" id="IPR005121">
    <property type="entry name" value="Fdx_antiC-bd"/>
</dbReference>
<dbReference type="GO" id="GO:0006432">
    <property type="term" value="P:phenylalanyl-tRNA aminoacylation"/>
    <property type="evidence" value="ECO:0007669"/>
    <property type="project" value="UniProtKB-UniRule"/>
</dbReference>
<keyword evidence="11 16" id="KW-0694">RNA-binding</keyword>
<comment type="subcellular location">
    <subcellularLocation>
        <location evidence="1 15">Cytoplasm</location>
    </subcellularLocation>
</comment>
<dbReference type="EC" id="6.1.1.20" evidence="15"/>
<evidence type="ECO:0000256" key="7">
    <source>
        <dbReference type="ARBA" id="ARBA00022723"/>
    </source>
</evidence>
<dbReference type="InterPro" id="IPR041616">
    <property type="entry name" value="PheRS_beta_core"/>
</dbReference>
<keyword evidence="4 15" id="KW-0963">Cytoplasm</keyword>
<dbReference type="GO" id="GO:0009328">
    <property type="term" value="C:phenylalanine-tRNA ligase complex"/>
    <property type="evidence" value="ECO:0007669"/>
    <property type="project" value="TreeGrafter"/>
</dbReference>
<dbReference type="GO" id="GO:0140096">
    <property type="term" value="F:catalytic activity, acting on a protein"/>
    <property type="evidence" value="ECO:0007669"/>
    <property type="project" value="UniProtKB-ARBA"/>
</dbReference>
<dbReference type="SUPFAM" id="SSF56037">
    <property type="entry name" value="PheT/TilS domain"/>
    <property type="match status" value="1"/>
</dbReference>
<feature type="domain" description="TRNA-binding" evidence="17">
    <location>
        <begin position="39"/>
        <end position="158"/>
    </location>
</feature>